<keyword evidence="1" id="KW-0472">Membrane</keyword>
<sequence>MSRSFLPGRTIIVAYSGIYFFYCGFLQEIIEFLAL</sequence>
<keyword evidence="1" id="KW-1133">Transmembrane helix</keyword>
<comment type="caution">
    <text evidence="2">The sequence shown here is derived from an EMBL/GenBank/DDBJ whole genome shotgun (WGS) entry which is preliminary data.</text>
</comment>
<keyword evidence="1" id="KW-0812">Transmembrane</keyword>
<organism evidence="2">
    <name type="scientific">marine sediment metagenome</name>
    <dbReference type="NCBI Taxonomy" id="412755"/>
    <lineage>
        <taxon>unclassified sequences</taxon>
        <taxon>metagenomes</taxon>
        <taxon>ecological metagenomes</taxon>
    </lineage>
</organism>
<evidence type="ECO:0000313" key="2">
    <source>
        <dbReference type="EMBL" id="GAG85863.1"/>
    </source>
</evidence>
<dbReference type="AlphaFoldDB" id="X1BP58"/>
<proteinExistence type="predicted"/>
<feature type="non-terminal residue" evidence="2">
    <location>
        <position position="35"/>
    </location>
</feature>
<name>X1BP58_9ZZZZ</name>
<evidence type="ECO:0000256" key="1">
    <source>
        <dbReference type="SAM" id="Phobius"/>
    </source>
</evidence>
<dbReference type="EMBL" id="BART01015542">
    <property type="protein sequence ID" value="GAG85863.1"/>
    <property type="molecule type" value="Genomic_DNA"/>
</dbReference>
<protein>
    <submittedName>
        <fullName evidence="2">Uncharacterized protein</fullName>
    </submittedName>
</protein>
<feature type="transmembrane region" description="Helical" evidence="1">
    <location>
        <begin position="12"/>
        <end position="30"/>
    </location>
</feature>
<reference evidence="2" key="1">
    <citation type="journal article" date="2014" name="Front. Microbiol.">
        <title>High frequency of phylogenetically diverse reductive dehalogenase-homologous genes in deep subseafloor sedimentary metagenomes.</title>
        <authorList>
            <person name="Kawai M."/>
            <person name="Futagami T."/>
            <person name="Toyoda A."/>
            <person name="Takaki Y."/>
            <person name="Nishi S."/>
            <person name="Hori S."/>
            <person name="Arai W."/>
            <person name="Tsubouchi T."/>
            <person name="Morono Y."/>
            <person name="Uchiyama I."/>
            <person name="Ito T."/>
            <person name="Fujiyama A."/>
            <person name="Inagaki F."/>
            <person name="Takami H."/>
        </authorList>
    </citation>
    <scope>NUCLEOTIDE SEQUENCE</scope>
    <source>
        <strain evidence="2">Expedition CK06-06</strain>
    </source>
</reference>
<accession>X1BP58</accession>
<gene>
    <name evidence="2" type="ORF">S01H4_30161</name>
</gene>